<protein>
    <recommendedName>
        <fullName evidence="3">WD40 repeat</fullName>
    </recommendedName>
</protein>
<evidence type="ECO:0008006" key="3">
    <source>
        <dbReference type="Google" id="ProtNLM"/>
    </source>
</evidence>
<dbReference type="SUPFAM" id="SSF101898">
    <property type="entry name" value="NHL repeat"/>
    <property type="match status" value="1"/>
</dbReference>
<accession>A0A7J0CHI0</accession>
<evidence type="ECO:0000313" key="2">
    <source>
        <dbReference type="Proteomes" id="UP000498740"/>
    </source>
</evidence>
<comment type="caution">
    <text evidence="1">The sequence shown here is derived from an EMBL/GenBank/DDBJ whole genome shotgun (WGS) entry which is preliminary data.</text>
</comment>
<dbReference type="PANTHER" id="PTHR47197:SF3">
    <property type="entry name" value="DIHYDRO-HEME D1 DEHYDROGENASE"/>
    <property type="match status" value="1"/>
</dbReference>
<sequence length="631" mass="66437">MPGRAAGMVRGTESGFLAAHDGRVVRLFDASGDEPELEGEVKAPSCIGPYGEIVGMGFTSNGSELTTVWDEGAVTTVDPVTRTVTGCMRLKDMAGKKLLDQLPVGRTTISADVVASYSGPGGGDDQAVLLLTTNEVVAVDLRTKKVSVLIPGAEVPGEATLVQSSHDTVTLATGGGVLAWDRVGRKRIAYPLGGLSSRPEAMEQDGDHVVIAGKSGTAVIPVRPGIDTASEPLSVPTGGRSVAAVRASDGTVVAAGSARVTVLGNHAAQRALPSADLSTSAAFGSGHTLLLTDYMTNTSHGLYTIDLDTKPNPAGAAPPSYEHSTEYSASSAYINDVAISDKFVVAAGQNRGFSAVTVWKRDGTFQQELLMSPVEDRQRKAEERIAAQVAFAPEANVLVARNAVGEVAIWSTKTWDLLGMIPLKSTSTAMAIHGRTGAFTEGTGKQTRVVLVDLVTRKRLRTSPAPDVARLSVAKDGSRLLAYAWTTNVISVLDPRELTAIRKPLKLPPGEPARDVAISPDGRLVASAVGGQVLVHNLTTGQQAMPPLRDSSGGIVVQLTWSPDGAYLTGVTLLPERERKRPGTVNIWKLAEGSLERRMCDWADGGLSDAEWKQYVDESVDYIDLCKGVTE</sequence>
<dbReference type="PANTHER" id="PTHR47197">
    <property type="entry name" value="PROTEIN NIRF"/>
    <property type="match status" value="1"/>
</dbReference>
<reference evidence="1 2" key="1">
    <citation type="submission" date="2020-05" db="EMBL/GenBank/DDBJ databases">
        <title>Whole genome shotgun sequence of Streptomyces microflavus NBRC 13062.</title>
        <authorList>
            <person name="Komaki H."/>
            <person name="Tamura T."/>
        </authorList>
    </citation>
    <scope>NUCLEOTIDE SEQUENCE [LARGE SCALE GENOMIC DNA]</scope>
    <source>
        <strain evidence="1 2">NBRC 13062</strain>
    </source>
</reference>
<name>A0A7J0CHI0_STRMI</name>
<proteinExistence type="predicted"/>
<evidence type="ECO:0000313" key="1">
    <source>
        <dbReference type="EMBL" id="GFN01953.1"/>
    </source>
</evidence>
<dbReference type="EMBL" id="BLWD01000001">
    <property type="protein sequence ID" value="GFN01953.1"/>
    <property type="molecule type" value="Genomic_DNA"/>
</dbReference>
<organism evidence="1 2">
    <name type="scientific">Streptomyces microflavus</name>
    <name type="common">Streptomyces lipmanii</name>
    <dbReference type="NCBI Taxonomy" id="1919"/>
    <lineage>
        <taxon>Bacteria</taxon>
        <taxon>Bacillati</taxon>
        <taxon>Actinomycetota</taxon>
        <taxon>Actinomycetes</taxon>
        <taxon>Kitasatosporales</taxon>
        <taxon>Streptomycetaceae</taxon>
        <taxon>Streptomyces</taxon>
    </lineage>
</organism>
<dbReference type="InterPro" id="IPR015943">
    <property type="entry name" value="WD40/YVTN_repeat-like_dom_sf"/>
</dbReference>
<gene>
    <name evidence="1" type="ORF">Smic_05090</name>
</gene>
<dbReference type="InterPro" id="IPR011044">
    <property type="entry name" value="Quino_amine_DH_bsu"/>
</dbReference>
<dbReference type="AlphaFoldDB" id="A0A7J0CHI0"/>
<dbReference type="SUPFAM" id="SSF50969">
    <property type="entry name" value="YVTN repeat-like/Quinoprotein amine dehydrogenase"/>
    <property type="match status" value="1"/>
</dbReference>
<dbReference type="Gene3D" id="2.130.10.10">
    <property type="entry name" value="YVTN repeat-like/Quinoprotein amine dehydrogenase"/>
    <property type="match status" value="2"/>
</dbReference>
<dbReference type="InterPro" id="IPR051200">
    <property type="entry name" value="Host-pathogen_enzymatic-act"/>
</dbReference>
<dbReference type="Proteomes" id="UP000498740">
    <property type="component" value="Unassembled WGS sequence"/>
</dbReference>